<dbReference type="GO" id="GO:0005634">
    <property type="term" value="C:nucleus"/>
    <property type="evidence" value="ECO:0007669"/>
    <property type="project" value="UniProtKB-SubCell"/>
</dbReference>
<dbReference type="PANTHER" id="PTHR46408:SF10">
    <property type="entry name" value="BASIC LEUCINE ZIPPER 63"/>
    <property type="match status" value="1"/>
</dbReference>
<evidence type="ECO:0000256" key="3">
    <source>
        <dbReference type="ARBA" id="ARBA00023125"/>
    </source>
</evidence>
<feature type="compositionally biased region" description="Pro residues" evidence="6">
    <location>
        <begin position="65"/>
        <end position="87"/>
    </location>
</feature>
<keyword evidence="2" id="KW-0805">Transcription regulation</keyword>
<feature type="region of interest" description="Disordered" evidence="6">
    <location>
        <begin position="56"/>
        <end position="140"/>
    </location>
</feature>
<evidence type="ECO:0000256" key="5">
    <source>
        <dbReference type="ARBA" id="ARBA00023242"/>
    </source>
</evidence>
<dbReference type="Proteomes" id="UP000504607">
    <property type="component" value="Chromosome 1"/>
</dbReference>
<feature type="compositionally biased region" description="Polar residues" evidence="6">
    <location>
        <begin position="215"/>
        <end position="232"/>
    </location>
</feature>
<feature type="compositionally biased region" description="Polar residues" evidence="6">
    <location>
        <begin position="186"/>
        <end position="203"/>
    </location>
</feature>
<dbReference type="Pfam" id="PF12498">
    <property type="entry name" value="bZIP_C"/>
    <property type="match status" value="1"/>
</dbReference>
<keyword evidence="8" id="KW-1185">Reference proteome</keyword>
<dbReference type="KEGG" id="egu:105055762"/>
<sequence>MERVFSVDEIADSFWAASPPGHGLPPPVATDGGPRGAMSRSPSEWYFEKFLEVAEEATVPSTTSPAPPNPNPNPNSNPNLNPSPPPASVVASNFYGGGRKDEGRGDDDEVIQIKAPAIVPATVALHRGPPSDPPMDVDPEEYAVLLKKRLDMYCAAVAMSRSSGVNPQDSSASTDIKSQFLDASELGSQAPATGNGSMVQQKAGSGPSGGPVPTVMQNLGVQARPTTSGSSREQSDDEELEGEVETTENMDPADAKRARRMISNRESARRSRRRKQAHLNELEAQVSQLRVENSSLLKSLTDVNQKYNEAAVDNRILKADVETLRAKVKMAEDTVKRVTGISPMYPNIPDISTISMSFSGSPSDATSSVVVPIQDDPNHFFQQPPPHDQRINTCLPEIAPAPPVEHVVHGAVPGDKISSTTSIQQVAGLEHLQQRICRGQSPCGSVQWDAAAPDPEASVNSKQNQV</sequence>
<dbReference type="FunCoup" id="A0A6I9S1I3">
    <property type="interactions" value="164"/>
</dbReference>
<evidence type="ECO:0000313" key="8">
    <source>
        <dbReference type="Proteomes" id="UP000504607"/>
    </source>
</evidence>
<dbReference type="GeneID" id="105055762"/>
<dbReference type="InterPro" id="IPR045314">
    <property type="entry name" value="bZIP_plant_GBF1"/>
</dbReference>
<dbReference type="AlphaFoldDB" id="A0A6I9S1I3"/>
<dbReference type="PROSITE" id="PS00036">
    <property type="entry name" value="BZIP_BASIC"/>
    <property type="match status" value="1"/>
</dbReference>
<name>A0A6I9S1I3_ELAGV</name>
<feature type="region of interest" description="Disordered" evidence="6">
    <location>
        <begin position="14"/>
        <end position="41"/>
    </location>
</feature>
<feature type="region of interest" description="Disordered" evidence="6">
    <location>
        <begin position="161"/>
        <end position="276"/>
    </location>
</feature>
<dbReference type="GO" id="GO:0003677">
    <property type="term" value="F:DNA binding"/>
    <property type="evidence" value="ECO:0007669"/>
    <property type="project" value="UniProtKB-KW"/>
</dbReference>
<dbReference type="CDD" id="cd14702">
    <property type="entry name" value="bZIP_plant_GBF1"/>
    <property type="match status" value="1"/>
</dbReference>
<dbReference type="FunFam" id="1.20.5.170:FF:000020">
    <property type="entry name" value="BZIP transcription factor"/>
    <property type="match status" value="1"/>
</dbReference>
<protein>
    <submittedName>
        <fullName evidence="9">Light-inducible protein CPRF2 isoform X1</fullName>
    </submittedName>
</protein>
<dbReference type="GO" id="GO:0003700">
    <property type="term" value="F:DNA-binding transcription factor activity"/>
    <property type="evidence" value="ECO:0007669"/>
    <property type="project" value="InterPro"/>
</dbReference>
<accession>A0A6I9S1I3</accession>
<gene>
    <name evidence="9" type="primary">LOC105055762</name>
</gene>
<dbReference type="PANTHER" id="PTHR46408">
    <property type="entry name" value="BASIC LEUCINE ZIPPER 63"/>
    <property type="match status" value="1"/>
</dbReference>
<keyword evidence="4" id="KW-0804">Transcription</keyword>
<dbReference type="InterPro" id="IPR020983">
    <property type="entry name" value="Basic_leucine-zipper_C"/>
</dbReference>
<feature type="compositionally biased region" description="Polar residues" evidence="6">
    <location>
        <begin position="161"/>
        <end position="177"/>
    </location>
</feature>
<proteinExistence type="predicted"/>
<feature type="region of interest" description="Disordered" evidence="6">
    <location>
        <begin position="443"/>
        <end position="466"/>
    </location>
</feature>
<dbReference type="InterPro" id="IPR046347">
    <property type="entry name" value="bZIP_sf"/>
</dbReference>
<keyword evidence="5" id="KW-0539">Nucleus</keyword>
<comment type="subcellular location">
    <subcellularLocation>
        <location evidence="1">Nucleus</location>
    </subcellularLocation>
</comment>
<dbReference type="Pfam" id="PF00170">
    <property type="entry name" value="bZIP_1"/>
    <property type="match status" value="1"/>
</dbReference>
<dbReference type="RefSeq" id="XP_010936039.1">
    <property type="nucleotide sequence ID" value="XM_010937737.3"/>
</dbReference>
<reference evidence="9" key="1">
    <citation type="submission" date="2025-08" db="UniProtKB">
        <authorList>
            <consortium name="RefSeq"/>
        </authorList>
    </citation>
    <scope>IDENTIFICATION</scope>
</reference>
<evidence type="ECO:0000256" key="6">
    <source>
        <dbReference type="SAM" id="MobiDB-lite"/>
    </source>
</evidence>
<evidence type="ECO:0000313" key="9">
    <source>
        <dbReference type="RefSeq" id="XP_010936039.1"/>
    </source>
</evidence>
<feature type="domain" description="BZIP" evidence="7">
    <location>
        <begin position="254"/>
        <end position="309"/>
    </location>
</feature>
<feature type="compositionally biased region" description="Acidic residues" evidence="6">
    <location>
        <begin position="235"/>
        <end position="248"/>
    </location>
</feature>
<dbReference type="Gene3D" id="1.20.5.170">
    <property type="match status" value="1"/>
</dbReference>
<dbReference type="InterPro" id="IPR004827">
    <property type="entry name" value="bZIP"/>
</dbReference>
<evidence type="ECO:0000256" key="2">
    <source>
        <dbReference type="ARBA" id="ARBA00023015"/>
    </source>
</evidence>
<dbReference type="PROSITE" id="PS50217">
    <property type="entry name" value="BZIP"/>
    <property type="match status" value="1"/>
</dbReference>
<evidence type="ECO:0000256" key="1">
    <source>
        <dbReference type="ARBA" id="ARBA00004123"/>
    </source>
</evidence>
<evidence type="ECO:0000259" key="7">
    <source>
        <dbReference type="PROSITE" id="PS50217"/>
    </source>
</evidence>
<evidence type="ECO:0000256" key="4">
    <source>
        <dbReference type="ARBA" id="ARBA00023163"/>
    </source>
</evidence>
<dbReference type="SUPFAM" id="SSF57959">
    <property type="entry name" value="Leucine zipper domain"/>
    <property type="match status" value="1"/>
</dbReference>
<dbReference type="OrthoDB" id="664875at2759"/>
<dbReference type="InParanoid" id="A0A6I9S1I3"/>
<dbReference type="SMART" id="SM00338">
    <property type="entry name" value="BRLZ"/>
    <property type="match status" value="1"/>
</dbReference>
<keyword evidence="3" id="KW-0238">DNA-binding</keyword>
<organism evidence="8 9">
    <name type="scientific">Elaeis guineensis var. tenera</name>
    <name type="common">Oil palm</name>
    <dbReference type="NCBI Taxonomy" id="51953"/>
    <lineage>
        <taxon>Eukaryota</taxon>
        <taxon>Viridiplantae</taxon>
        <taxon>Streptophyta</taxon>
        <taxon>Embryophyta</taxon>
        <taxon>Tracheophyta</taxon>
        <taxon>Spermatophyta</taxon>
        <taxon>Magnoliopsida</taxon>
        <taxon>Liliopsida</taxon>
        <taxon>Arecaceae</taxon>
        <taxon>Arecoideae</taxon>
        <taxon>Cocoseae</taxon>
        <taxon>Elaeidinae</taxon>
        <taxon>Elaeis</taxon>
    </lineage>
</organism>